<dbReference type="SUPFAM" id="SSF50249">
    <property type="entry name" value="Nucleic acid-binding proteins"/>
    <property type="match status" value="1"/>
</dbReference>
<evidence type="ECO:0000259" key="1">
    <source>
        <dbReference type="Pfam" id="PF02721"/>
    </source>
</evidence>
<proteinExistence type="predicted"/>
<accession>A0ABQ5B0G7</accession>
<reference evidence="2" key="1">
    <citation type="journal article" date="2022" name="Int. J. Mol. Sci.">
        <title>Draft Genome of Tanacetum Coccineum: Genomic Comparison of Closely Related Tanacetum-Family Plants.</title>
        <authorList>
            <person name="Yamashiro T."/>
            <person name="Shiraishi A."/>
            <person name="Nakayama K."/>
            <person name="Satake H."/>
        </authorList>
    </citation>
    <scope>NUCLEOTIDE SEQUENCE</scope>
</reference>
<dbReference type="PANTHER" id="PTHR47165:SF4">
    <property type="entry name" value="OS03G0429900 PROTEIN"/>
    <property type="match status" value="1"/>
</dbReference>
<protein>
    <submittedName>
        <fullName evidence="2">Replication protein A 70 kDa DNA-binding subunit B-like protein</fullName>
    </submittedName>
</protein>
<evidence type="ECO:0000313" key="2">
    <source>
        <dbReference type="EMBL" id="GJT07789.1"/>
    </source>
</evidence>
<dbReference type="InterPro" id="IPR003871">
    <property type="entry name" value="RFA1B/D_OB_1st"/>
</dbReference>
<name>A0ABQ5B0G7_9ASTR</name>
<feature type="domain" description="Replication protein A 70 kDa DNA-binding subunit B/D first OB fold" evidence="1">
    <location>
        <begin position="150"/>
        <end position="214"/>
    </location>
</feature>
<dbReference type="PANTHER" id="PTHR47165">
    <property type="entry name" value="OS03G0429900 PROTEIN"/>
    <property type="match status" value="1"/>
</dbReference>
<dbReference type="Gene3D" id="2.40.50.140">
    <property type="entry name" value="Nucleic acid-binding proteins"/>
    <property type="match status" value="2"/>
</dbReference>
<comment type="caution">
    <text evidence="2">The sequence shown here is derived from an EMBL/GenBank/DDBJ whole genome shotgun (WGS) entry which is preliminary data.</text>
</comment>
<dbReference type="Pfam" id="PF02721">
    <property type="entry name" value="DUF223"/>
    <property type="match status" value="1"/>
</dbReference>
<dbReference type="EMBL" id="BQNB010012780">
    <property type="protein sequence ID" value="GJT07789.1"/>
    <property type="molecule type" value="Genomic_DNA"/>
</dbReference>
<gene>
    <name evidence="2" type="ORF">Tco_0842251</name>
</gene>
<reference evidence="2" key="2">
    <citation type="submission" date="2022-01" db="EMBL/GenBank/DDBJ databases">
        <authorList>
            <person name="Yamashiro T."/>
            <person name="Shiraishi A."/>
            <person name="Satake H."/>
            <person name="Nakayama K."/>
        </authorList>
    </citation>
    <scope>NUCLEOTIDE SEQUENCE</scope>
</reference>
<keyword evidence="3" id="KW-1185">Reference proteome</keyword>
<sequence length="243" mass="27402">MCILLIRPAMLPRCRVQVRMEDGTGTASFVLMELEVFKLIGKTAAEIRVKQEKADDDNSFPDDFKDMLGKRVIFKIEISDFNIINSSSVYTVSKLVFLTCVPGAHVKVGTQAVVEAGVDADVVKDGHFDQGCLDTKDDVSVTGDWLPPRFNFINDIDNNKDSLEIKVRIIRLRKQPCNVSNQPCHIGMVLMDEKGERIHAVVKKELIPTFEHLLVQVIQSHLLPPINCKRRTLVFTKKRSVID</sequence>
<organism evidence="2 3">
    <name type="scientific">Tanacetum coccineum</name>
    <dbReference type="NCBI Taxonomy" id="301880"/>
    <lineage>
        <taxon>Eukaryota</taxon>
        <taxon>Viridiplantae</taxon>
        <taxon>Streptophyta</taxon>
        <taxon>Embryophyta</taxon>
        <taxon>Tracheophyta</taxon>
        <taxon>Spermatophyta</taxon>
        <taxon>Magnoliopsida</taxon>
        <taxon>eudicotyledons</taxon>
        <taxon>Gunneridae</taxon>
        <taxon>Pentapetalae</taxon>
        <taxon>asterids</taxon>
        <taxon>campanulids</taxon>
        <taxon>Asterales</taxon>
        <taxon>Asteraceae</taxon>
        <taxon>Asteroideae</taxon>
        <taxon>Anthemideae</taxon>
        <taxon>Anthemidinae</taxon>
        <taxon>Tanacetum</taxon>
    </lineage>
</organism>
<evidence type="ECO:0000313" key="3">
    <source>
        <dbReference type="Proteomes" id="UP001151760"/>
    </source>
</evidence>
<dbReference type="Proteomes" id="UP001151760">
    <property type="component" value="Unassembled WGS sequence"/>
</dbReference>
<dbReference type="InterPro" id="IPR012340">
    <property type="entry name" value="NA-bd_OB-fold"/>
</dbReference>